<name>A0AAV1RN16_9ROSI</name>
<dbReference type="Proteomes" id="UP001314170">
    <property type="component" value="Unassembled WGS sequence"/>
</dbReference>
<dbReference type="GO" id="GO:0001006">
    <property type="term" value="F:RNA polymerase III type 3 promoter sequence-specific DNA binding"/>
    <property type="evidence" value="ECO:0007669"/>
    <property type="project" value="TreeGrafter"/>
</dbReference>
<keyword evidence="3" id="KW-0805">Transcription regulation</keyword>
<proteinExistence type="inferred from homology"/>
<dbReference type="GO" id="GO:0042795">
    <property type="term" value="P:snRNA transcription by RNA polymerase II"/>
    <property type="evidence" value="ECO:0007669"/>
    <property type="project" value="TreeGrafter"/>
</dbReference>
<evidence type="ECO:0000313" key="8">
    <source>
        <dbReference type="Proteomes" id="UP001314170"/>
    </source>
</evidence>
<keyword evidence="5" id="KW-0804">Transcription</keyword>
<dbReference type="AlphaFoldDB" id="A0AAV1RN16"/>
<organism evidence="7 8">
    <name type="scientific">Dovyalis caffra</name>
    <dbReference type="NCBI Taxonomy" id="77055"/>
    <lineage>
        <taxon>Eukaryota</taxon>
        <taxon>Viridiplantae</taxon>
        <taxon>Streptophyta</taxon>
        <taxon>Embryophyta</taxon>
        <taxon>Tracheophyta</taxon>
        <taxon>Spermatophyta</taxon>
        <taxon>Magnoliopsida</taxon>
        <taxon>eudicotyledons</taxon>
        <taxon>Gunneridae</taxon>
        <taxon>Pentapetalae</taxon>
        <taxon>rosids</taxon>
        <taxon>fabids</taxon>
        <taxon>Malpighiales</taxon>
        <taxon>Salicaceae</taxon>
        <taxon>Flacourtieae</taxon>
        <taxon>Dovyalis</taxon>
    </lineage>
</organism>
<dbReference type="PANTHER" id="PTHR13421:SF16">
    <property type="entry name" value="SNRNA-ACTIVATING PROTEIN COMPLEX SUBUNIT 3"/>
    <property type="match status" value="1"/>
</dbReference>
<dbReference type="Pfam" id="PF12251">
    <property type="entry name" value="SNAPC3"/>
    <property type="match status" value="1"/>
</dbReference>
<evidence type="ECO:0000256" key="1">
    <source>
        <dbReference type="ARBA" id="ARBA00004123"/>
    </source>
</evidence>
<evidence type="ECO:0000256" key="4">
    <source>
        <dbReference type="ARBA" id="ARBA00023125"/>
    </source>
</evidence>
<evidence type="ECO:0000256" key="5">
    <source>
        <dbReference type="ARBA" id="ARBA00023163"/>
    </source>
</evidence>
<reference evidence="7 8" key="1">
    <citation type="submission" date="2024-01" db="EMBL/GenBank/DDBJ databases">
        <authorList>
            <person name="Waweru B."/>
        </authorList>
    </citation>
    <scope>NUCLEOTIDE SEQUENCE [LARGE SCALE GENOMIC DNA]</scope>
</reference>
<dbReference type="GO" id="GO:0019185">
    <property type="term" value="C:snRNA-activating protein complex"/>
    <property type="evidence" value="ECO:0007669"/>
    <property type="project" value="TreeGrafter"/>
</dbReference>
<keyword evidence="6" id="KW-0539">Nucleus</keyword>
<dbReference type="GO" id="GO:0000978">
    <property type="term" value="F:RNA polymerase II cis-regulatory region sequence-specific DNA binding"/>
    <property type="evidence" value="ECO:0007669"/>
    <property type="project" value="TreeGrafter"/>
</dbReference>
<protein>
    <recommendedName>
        <fullName evidence="9">snRNA-activating protein complex subunit</fullName>
    </recommendedName>
</protein>
<evidence type="ECO:0008006" key="9">
    <source>
        <dbReference type="Google" id="ProtNLM"/>
    </source>
</evidence>
<dbReference type="GO" id="GO:0005634">
    <property type="term" value="C:nucleus"/>
    <property type="evidence" value="ECO:0007669"/>
    <property type="project" value="UniProtKB-SubCell"/>
</dbReference>
<comment type="caution">
    <text evidence="7">The sequence shown here is derived from an EMBL/GenBank/DDBJ whole genome shotgun (WGS) entry which is preliminary data.</text>
</comment>
<accession>A0AAV1RN16</accession>
<comment type="similarity">
    <text evidence="2">Belongs to the SNAPC3/SRD2 family.</text>
</comment>
<gene>
    <name evidence="7" type="ORF">DCAF_LOCUS12297</name>
</gene>
<comment type="subcellular location">
    <subcellularLocation>
        <location evidence="1">Nucleus</location>
    </subcellularLocation>
</comment>
<dbReference type="GO" id="GO:0042796">
    <property type="term" value="P:snRNA transcription by RNA polymerase III"/>
    <property type="evidence" value="ECO:0007669"/>
    <property type="project" value="TreeGrafter"/>
</dbReference>
<dbReference type="InterPro" id="IPR022042">
    <property type="entry name" value="snRNA-activating_su3"/>
</dbReference>
<sequence length="622" mass="70727">MMRLVAAYMRGVCGVVYLELKFNKGEAIESCLDCGHQGLVLDVAPLPVAEGLSPIVLENQKRRAKQQVMKESSEGENESIAHGGPIYIPNLVGPLTSIPEFQSALLSELQNLQSELSLDSSELLNDIDLSVDELKIFSEEELVDMALKEAFKDDENIGSSSEPFAECSNGRFIMILLRSDTLNSHIMYAQNSCLPFPRICLSKAFGYISCFTIDEYKSDLQTRIVALRQRWKMIVANGQPHLVWDWDNFDLVESTSLSASFCFLFSIFVSAEMTALDCATIKIHSHKALGQEGTLQLLWNHQMDLILAPVESYLTKVDGLVKIKQKQDEDKAMACLHSFNCKINFSGIPSLCRTKTMQSLRSTNLNQPKSSVVQEHTPVMVPEVVICVEIYHNIRKWLKTQEFFVLGGQTLTEMRDKIYCLTDQVMQKAGQHDPSGYFLVEDVFCNDLRDTSAIDYSEPIIDWLRNQKADALRKWECIISGDLQQKQKAVVGESTTPSLPQLRRVNMQNTRFCDLRFRLGAGYLYCHQGDCKHTIVFRDMRLIHPDDLQNLAAYPIVSFQIKFRTQKCMVCRIYRAVKVTVDDKWAPDNPCYFCKDCYYLLHHSEDGSLLYSGFSAYDYVHD</sequence>
<dbReference type="GO" id="GO:0003681">
    <property type="term" value="F:bent DNA binding"/>
    <property type="evidence" value="ECO:0007669"/>
    <property type="project" value="TreeGrafter"/>
</dbReference>
<keyword evidence="4" id="KW-0238">DNA-binding</keyword>
<evidence type="ECO:0000256" key="6">
    <source>
        <dbReference type="ARBA" id="ARBA00023242"/>
    </source>
</evidence>
<evidence type="ECO:0000256" key="3">
    <source>
        <dbReference type="ARBA" id="ARBA00023015"/>
    </source>
</evidence>
<evidence type="ECO:0000313" key="7">
    <source>
        <dbReference type="EMBL" id="CAK7337270.1"/>
    </source>
</evidence>
<dbReference type="EMBL" id="CAWUPB010001010">
    <property type="protein sequence ID" value="CAK7337270.1"/>
    <property type="molecule type" value="Genomic_DNA"/>
</dbReference>
<keyword evidence="8" id="KW-1185">Reference proteome</keyword>
<dbReference type="GO" id="GO:0001046">
    <property type="term" value="F:core promoter sequence-specific DNA binding"/>
    <property type="evidence" value="ECO:0007669"/>
    <property type="project" value="TreeGrafter"/>
</dbReference>
<evidence type="ECO:0000256" key="2">
    <source>
        <dbReference type="ARBA" id="ARBA00010410"/>
    </source>
</evidence>
<dbReference type="PANTHER" id="PTHR13421">
    <property type="entry name" value="SNRNA-ACTIVATING PROTEIN COMPLEX SUBUNIT 3"/>
    <property type="match status" value="1"/>
</dbReference>